<keyword evidence="6" id="KW-0297">G-protein coupled receptor</keyword>
<dbReference type="InterPro" id="IPR000276">
    <property type="entry name" value="GPCR_Rhodpsn"/>
</dbReference>
<feature type="domain" description="G-protein coupled receptors family 1 profile" evidence="8">
    <location>
        <begin position="1"/>
        <end position="241"/>
    </location>
</feature>
<dbReference type="PROSITE" id="PS00237">
    <property type="entry name" value="G_PROTEIN_RECEP_F1_1"/>
    <property type="match status" value="2"/>
</dbReference>
<feature type="transmembrane region" description="Helical" evidence="7">
    <location>
        <begin position="449"/>
        <end position="469"/>
    </location>
</feature>
<dbReference type="Gene3D" id="1.20.1070.10">
    <property type="entry name" value="Rhodopsin 7-helix transmembrane proteins"/>
    <property type="match status" value="2"/>
</dbReference>
<feature type="transmembrane region" description="Helical" evidence="7">
    <location>
        <begin position="539"/>
        <end position="562"/>
    </location>
</feature>
<feature type="domain" description="G-protein coupled receptors family 1 profile" evidence="8">
    <location>
        <begin position="346"/>
        <end position="591"/>
    </location>
</feature>
<name>A0AAU9WJC1_9CNID</name>
<dbReference type="InterPro" id="IPR017452">
    <property type="entry name" value="GPCR_Rhodpsn_7TM"/>
</dbReference>
<organism evidence="9 10">
    <name type="scientific">Pocillopora meandrina</name>
    <dbReference type="NCBI Taxonomy" id="46732"/>
    <lineage>
        <taxon>Eukaryota</taxon>
        <taxon>Metazoa</taxon>
        <taxon>Cnidaria</taxon>
        <taxon>Anthozoa</taxon>
        <taxon>Hexacorallia</taxon>
        <taxon>Scleractinia</taxon>
        <taxon>Astrocoeniina</taxon>
        <taxon>Pocilloporidae</taxon>
        <taxon>Pocillopora</taxon>
    </lineage>
</organism>
<dbReference type="GO" id="GO:0004930">
    <property type="term" value="F:G protein-coupled receptor activity"/>
    <property type="evidence" value="ECO:0007669"/>
    <property type="project" value="UniProtKB-KW"/>
</dbReference>
<dbReference type="GO" id="GO:0005886">
    <property type="term" value="C:plasma membrane"/>
    <property type="evidence" value="ECO:0007669"/>
    <property type="project" value="UniProtKB-SubCell"/>
</dbReference>
<keyword evidence="6" id="KW-0675">Receptor</keyword>
<dbReference type="CDD" id="cd00637">
    <property type="entry name" value="7tm_classA_rhodopsin-like"/>
    <property type="match status" value="2"/>
</dbReference>
<accession>A0AAU9WJC1</accession>
<dbReference type="Pfam" id="PF00001">
    <property type="entry name" value="7tm_1"/>
    <property type="match status" value="2"/>
</dbReference>
<gene>
    <name evidence="9" type="ORF">PMEA_00006855</name>
</gene>
<dbReference type="SUPFAM" id="SSF81321">
    <property type="entry name" value="Family A G protein-coupled receptor-like"/>
    <property type="match status" value="2"/>
</dbReference>
<feature type="transmembrane region" description="Helical" evidence="7">
    <location>
        <begin position="568"/>
        <end position="591"/>
    </location>
</feature>
<feature type="transmembrane region" description="Helical" evidence="7">
    <location>
        <begin position="12"/>
        <end position="32"/>
    </location>
</feature>
<protein>
    <recommendedName>
        <fullName evidence="8">G-protein coupled receptors family 1 profile domain-containing protein</fullName>
    </recommendedName>
</protein>
<feature type="transmembrane region" description="Helical" evidence="7">
    <location>
        <begin position="39"/>
        <end position="59"/>
    </location>
</feature>
<feature type="transmembrane region" description="Helical" evidence="7">
    <location>
        <begin position="100"/>
        <end position="120"/>
    </location>
</feature>
<evidence type="ECO:0000256" key="3">
    <source>
        <dbReference type="ARBA" id="ARBA00022692"/>
    </source>
</evidence>
<dbReference type="Proteomes" id="UP001159428">
    <property type="component" value="Unassembled WGS sequence"/>
</dbReference>
<evidence type="ECO:0000256" key="6">
    <source>
        <dbReference type="RuleBase" id="RU000688"/>
    </source>
</evidence>
<evidence type="ECO:0000256" key="2">
    <source>
        <dbReference type="ARBA" id="ARBA00022475"/>
    </source>
</evidence>
<keyword evidence="4 7" id="KW-1133">Transmembrane helix</keyword>
<dbReference type="PANTHER" id="PTHR22750">
    <property type="entry name" value="G-PROTEIN COUPLED RECEPTOR"/>
    <property type="match status" value="1"/>
</dbReference>
<feature type="transmembrane region" description="Helical" evidence="7">
    <location>
        <begin position="406"/>
        <end position="428"/>
    </location>
</feature>
<feature type="transmembrane region" description="Helical" evidence="7">
    <location>
        <begin position="132"/>
        <end position="153"/>
    </location>
</feature>
<dbReference type="SMART" id="SM01381">
    <property type="entry name" value="7TM_GPCR_Srsx"/>
    <property type="match status" value="1"/>
</dbReference>
<evidence type="ECO:0000256" key="1">
    <source>
        <dbReference type="ARBA" id="ARBA00004651"/>
    </source>
</evidence>
<evidence type="ECO:0000256" key="4">
    <source>
        <dbReference type="ARBA" id="ARBA00022989"/>
    </source>
</evidence>
<keyword evidence="2" id="KW-1003">Cell membrane</keyword>
<keyword evidence="3 6" id="KW-0812">Transmembrane</keyword>
<feature type="transmembrane region" description="Helical" evidence="7">
    <location>
        <begin position="481"/>
        <end position="505"/>
    </location>
</feature>
<dbReference type="PROSITE" id="PS50262">
    <property type="entry name" value="G_PROTEIN_RECEP_F1_2"/>
    <property type="match status" value="2"/>
</dbReference>
<sequence>MWAIKGTPSLHTPSAVFLFTLALSDFVLGIYVQPLCAAHLLAAVTHNLSLFCTTSALLYPVGTYLSFYSFMAIAAVTVDRYLALVLHLRCAAIITISRVIKFNIAVFIISFPVVLCYWFSRIDWIRTTSLFIVIFLFIFGTFAIPFCYCRIFMILRRHKKQLQDQNDLAKRIHGFSENDLSKYRKSVLAILYVFGVKVSSYMPCIISFTSANFFDEGVSWEVTFVSAIVVLWNSTFNPLFYFWRTTEIRRFAISKLRRISRVSSLPHNAVHVEPVNVTLNASCICTKMGDMEERTNNLTFPTNFSTFTDTNNCLVEFDGSTSMENLPVSMLHNVVNILSIPVATMANFFVLWAIKERPSLHTPSSVFLFILALSDFAIGVFVQPLVVIRSFGAASHNYRLSCISNVLIFAVGTALASMSFACITEISFDRYLALVLHLRYNSIITVRRVIKYKIIASVAIFPITIYFWFSKEEWFKRTVLTVAITLAAICGTLIPISYYKIFMILRRHKRQIRNQNNVATCTQGFTDTDISKYRKSVLAILYVLGAVALSYIPLGVCTWMQMVFQAKINQLVTSSAGLLVLLNSSINPLVYCWRMTEIRRFIVMKLRSILGVDRGRQVRSVGMITR</sequence>
<keyword evidence="5 7" id="KW-0472">Membrane</keyword>
<proteinExistence type="inferred from homology"/>
<evidence type="ECO:0000313" key="10">
    <source>
        <dbReference type="Proteomes" id="UP001159428"/>
    </source>
</evidence>
<dbReference type="PRINTS" id="PR00237">
    <property type="entry name" value="GPCRRHODOPSN"/>
</dbReference>
<reference evidence="9 10" key="1">
    <citation type="submission" date="2022-05" db="EMBL/GenBank/DDBJ databases">
        <authorList>
            <consortium name="Genoscope - CEA"/>
            <person name="William W."/>
        </authorList>
    </citation>
    <scope>NUCLEOTIDE SEQUENCE [LARGE SCALE GENOMIC DNA]</scope>
</reference>
<comment type="subcellular location">
    <subcellularLocation>
        <location evidence="1">Cell membrane</location>
        <topology evidence="1">Multi-pass membrane protein</topology>
    </subcellularLocation>
</comment>
<comment type="similarity">
    <text evidence="6">Belongs to the G-protein coupled receptor 1 family.</text>
</comment>
<feature type="transmembrane region" description="Helical" evidence="7">
    <location>
        <begin position="366"/>
        <end position="386"/>
    </location>
</feature>
<evidence type="ECO:0000256" key="7">
    <source>
        <dbReference type="SAM" id="Phobius"/>
    </source>
</evidence>
<evidence type="ECO:0000313" key="9">
    <source>
        <dbReference type="EMBL" id="CAH3115932.1"/>
    </source>
</evidence>
<evidence type="ECO:0000256" key="5">
    <source>
        <dbReference type="ARBA" id="ARBA00023136"/>
    </source>
</evidence>
<dbReference type="EMBL" id="CALNXJ010000015">
    <property type="protein sequence ID" value="CAH3115932.1"/>
    <property type="molecule type" value="Genomic_DNA"/>
</dbReference>
<keyword evidence="10" id="KW-1185">Reference proteome</keyword>
<dbReference type="AlphaFoldDB" id="A0AAU9WJC1"/>
<evidence type="ECO:0000259" key="8">
    <source>
        <dbReference type="PROSITE" id="PS50262"/>
    </source>
</evidence>
<comment type="caution">
    <text evidence="9">The sequence shown here is derived from an EMBL/GenBank/DDBJ whole genome shotgun (WGS) entry which is preliminary data.</text>
</comment>
<feature type="transmembrane region" description="Helical" evidence="7">
    <location>
        <begin position="65"/>
        <end position="88"/>
    </location>
</feature>
<keyword evidence="6" id="KW-0807">Transducer</keyword>
<feature type="transmembrane region" description="Helical" evidence="7">
    <location>
        <begin position="187"/>
        <end position="208"/>
    </location>
</feature>